<sequence>MNVGAKTLQKKGSWLGYGTAVAALHAAGIASLAAVVPAHPTLLGLGLLAYTLGVRHAFDADHIAAIDNTVRKLLQQGRNPRGVGFFFSVGHSTVVCLMAVATALAAGWAIRAMPSLQAVGGVIGTAVSGGFLLVLGVVNLMILIQILQVFFRMRKGVNEEGRLEELLHARGLIARLVTPLLRFVGRSWHVYPIGFLFGLGFDTASEVSLMALSAGAGQSGLPVVGVLALPLLFAAGMSLFDTADGIFMSEAYSWAFRNPVRKIYYNLTVTGLAAAAALLIGSVELVQVVASHLRTTSGFWTRIQELDLGSVGYVLVVLFGLAWALSYGAWKVFRIEERWALPQDKVRD</sequence>
<gene>
    <name evidence="9" type="ORF">CVV65_06715</name>
</gene>
<dbReference type="RefSeq" id="WP_100669252.1">
    <property type="nucleotide sequence ID" value="NZ_CP024955.1"/>
</dbReference>
<feature type="transmembrane region" description="Helical" evidence="8">
    <location>
        <begin position="130"/>
        <end position="151"/>
    </location>
</feature>
<feature type="transmembrane region" description="Helical" evidence="8">
    <location>
        <begin position="12"/>
        <end position="36"/>
    </location>
</feature>
<comment type="subcellular location">
    <subcellularLocation>
        <location evidence="8">Cell membrane</location>
        <topology evidence="8">Multi-pass membrane protein</topology>
    </subcellularLocation>
    <subcellularLocation>
        <location evidence="1">Endomembrane system</location>
        <topology evidence="1">Multi-pass membrane protein</topology>
    </subcellularLocation>
</comment>
<evidence type="ECO:0000256" key="7">
    <source>
        <dbReference type="ARBA" id="ARBA00023136"/>
    </source>
</evidence>
<dbReference type="OrthoDB" id="9776706at2"/>
<reference evidence="10" key="1">
    <citation type="submission" date="2017-11" db="EMBL/GenBank/DDBJ databases">
        <title>Complete Genome Sequence of Kyrpidia sp. Strain EA-1, a thermophilic, hydrogen-oxidizing Bacterium, isolated from the Azores.</title>
        <authorList>
            <person name="Reiner J.E."/>
            <person name="Lapp C.J."/>
            <person name="Bunk B."/>
            <person name="Gescher J."/>
        </authorList>
    </citation>
    <scope>NUCLEOTIDE SEQUENCE [LARGE SCALE GENOMIC DNA]</scope>
    <source>
        <strain evidence="10">EA-1</strain>
    </source>
</reference>
<dbReference type="PANTHER" id="PTHR31611:SF0">
    <property type="entry name" value="HIGH-AFFINITY NICKEL TRANSPORT PROTEIN NIC1"/>
    <property type="match status" value="1"/>
</dbReference>
<dbReference type="NCBIfam" id="TIGR00802">
    <property type="entry name" value="nico"/>
    <property type="match status" value="1"/>
</dbReference>
<protein>
    <recommendedName>
        <fullName evidence="8">Nickel/cobalt efflux system</fullName>
    </recommendedName>
</protein>
<evidence type="ECO:0000313" key="9">
    <source>
        <dbReference type="EMBL" id="ATY86467.1"/>
    </source>
</evidence>
<keyword evidence="7 8" id="KW-0472">Membrane</keyword>
<evidence type="ECO:0000256" key="3">
    <source>
        <dbReference type="ARBA" id="ARBA00022448"/>
    </source>
</evidence>
<evidence type="ECO:0000256" key="2">
    <source>
        <dbReference type="ARBA" id="ARBA00010892"/>
    </source>
</evidence>
<keyword evidence="10" id="KW-1185">Reference proteome</keyword>
<dbReference type="KEGG" id="kyr:CVV65_06715"/>
<name>A0A2K8NCR3_9BACL</name>
<evidence type="ECO:0000256" key="8">
    <source>
        <dbReference type="RuleBase" id="RU362101"/>
    </source>
</evidence>
<evidence type="ECO:0000313" key="10">
    <source>
        <dbReference type="Proteomes" id="UP000231932"/>
    </source>
</evidence>
<evidence type="ECO:0000256" key="1">
    <source>
        <dbReference type="ARBA" id="ARBA00004127"/>
    </source>
</evidence>
<dbReference type="Pfam" id="PF03824">
    <property type="entry name" value="NicO"/>
    <property type="match status" value="1"/>
</dbReference>
<dbReference type="GO" id="GO:0012505">
    <property type="term" value="C:endomembrane system"/>
    <property type="evidence" value="ECO:0007669"/>
    <property type="project" value="UniProtKB-SubCell"/>
</dbReference>
<comment type="similarity">
    <text evidence="2 8">Belongs to the NiCoT transporter (TC 2.A.52) family.</text>
</comment>
<dbReference type="EMBL" id="CP024955">
    <property type="protein sequence ID" value="ATY86467.1"/>
    <property type="molecule type" value="Genomic_DNA"/>
</dbReference>
<feature type="transmembrane region" description="Helical" evidence="8">
    <location>
        <begin position="172"/>
        <end position="201"/>
    </location>
</feature>
<proteinExistence type="inferred from homology"/>
<keyword evidence="3 8" id="KW-0813">Transport</keyword>
<keyword evidence="6 8" id="KW-1133">Transmembrane helix</keyword>
<keyword evidence="5 8" id="KW-0812">Transmembrane</keyword>
<feature type="transmembrane region" description="Helical" evidence="8">
    <location>
        <begin position="42"/>
        <end position="64"/>
    </location>
</feature>
<organism evidence="9 10">
    <name type="scientific">Kyrpidia spormannii</name>
    <dbReference type="NCBI Taxonomy" id="2055160"/>
    <lineage>
        <taxon>Bacteria</taxon>
        <taxon>Bacillati</taxon>
        <taxon>Bacillota</taxon>
        <taxon>Bacilli</taxon>
        <taxon>Bacillales</taxon>
        <taxon>Alicyclobacillaceae</taxon>
        <taxon>Kyrpidia</taxon>
    </lineage>
</organism>
<dbReference type="AlphaFoldDB" id="A0A2K8NCR3"/>
<evidence type="ECO:0000256" key="4">
    <source>
        <dbReference type="ARBA" id="ARBA00022596"/>
    </source>
</evidence>
<dbReference type="Proteomes" id="UP000231932">
    <property type="component" value="Chromosome"/>
</dbReference>
<dbReference type="InterPro" id="IPR004688">
    <property type="entry name" value="Ni/Co_transpt"/>
</dbReference>
<feature type="transmembrane region" description="Helical" evidence="8">
    <location>
        <begin position="85"/>
        <end position="110"/>
    </location>
</feature>
<feature type="transmembrane region" description="Helical" evidence="8">
    <location>
        <begin position="263"/>
        <end position="290"/>
    </location>
</feature>
<accession>A0A2K8NCR3</accession>
<dbReference type="GO" id="GO:0005886">
    <property type="term" value="C:plasma membrane"/>
    <property type="evidence" value="ECO:0007669"/>
    <property type="project" value="UniProtKB-SubCell"/>
</dbReference>
<dbReference type="GO" id="GO:0015099">
    <property type="term" value="F:nickel cation transmembrane transporter activity"/>
    <property type="evidence" value="ECO:0007669"/>
    <property type="project" value="UniProtKB-UniRule"/>
</dbReference>
<dbReference type="InterPro" id="IPR011541">
    <property type="entry name" value="Ni/Co_transpt_high_affinity"/>
</dbReference>
<keyword evidence="4" id="KW-0533">Nickel</keyword>
<feature type="transmembrane region" description="Helical" evidence="8">
    <location>
        <begin position="221"/>
        <end position="242"/>
    </location>
</feature>
<feature type="transmembrane region" description="Helical" evidence="8">
    <location>
        <begin position="310"/>
        <end position="330"/>
    </location>
</feature>
<dbReference type="PANTHER" id="PTHR31611">
    <property type="entry name" value="HIGH-AFFINITY NICKEL TRANSPORT PROTEIN NIC1"/>
    <property type="match status" value="1"/>
</dbReference>
<evidence type="ECO:0000256" key="5">
    <source>
        <dbReference type="ARBA" id="ARBA00022692"/>
    </source>
</evidence>
<evidence type="ECO:0000256" key="6">
    <source>
        <dbReference type="ARBA" id="ARBA00022989"/>
    </source>
</evidence>